<evidence type="ECO:0000313" key="2">
    <source>
        <dbReference type="EMBL" id="MBB5823260.1"/>
    </source>
</evidence>
<comment type="caution">
    <text evidence="2">The sequence shown here is derived from an EMBL/GenBank/DDBJ whole genome shotgun (WGS) entry which is preliminary data.</text>
</comment>
<protein>
    <recommendedName>
        <fullName evidence="4">Ribosomal protein L7/L12 C-terminal domain-containing protein</fullName>
    </recommendedName>
</protein>
<keyword evidence="1" id="KW-1133">Transmembrane helix</keyword>
<organism evidence="2 3">
    <name type="scientific">Streptosporangium becharense</name>
    <dbReference type="NCBI Taxonomy" id="1816182"/>
    <lineage>
        <taxon>Bacteria</taxon>
        <taxon>Bacillati</taxon>
        <taxon>Actinomycetota</taxon>
        <taxon>Actinomycetes</taxon>
        <taxon>Streptosporangiales</taxon>
        <taxon>Streptosporangiaceae</taxon>
        <taxon>Streptosporangium</taxon>
    </lineage>
</organism>
<proteinExistence type="predicted"/>
<sequence length="86" mass="8988">MPNLGPTELLILAVLLALIVAAVIGVAVSVGRRRRVSAPYPGAGGADLATRVRELKSAGRTEQAVHLVRGETGMGRREAELFVDGL</sequence>
<keyword evidence="1" id="KW-0812">Transmembrane</keyword>
<evidence type="ECO:0000256" key="1">
    <source>
        <dbReference type="SAM" id="Phobius"/>
    </source>
</evidence>
<keyword evidence="3" id="KW-1185">Reference proteome</keyword>
<name>A0A7W9IM43_9ACTN</name>
<dbReference type="Proteomes" id="UP000540685">
    <property type="component" value="Unassembled WGS sequence"/>
</dbReference>
<evidence type="ECO:0000313" key="3">
    <source>
        <dbReference type="Proteomes" id="UP000540685"/>
    </source>
</evidence>
<dbReference type="EMBL" id="JACHMP010000001">
    <property type="protein sequence ID" value="MBB5823260.1"/>
    <property type="molecule type" value="Genomic_DNA"/>
</dbReference>
<evidence type="ECO:0008006" key="4">
    <source>
        <dbReference type="Google" id="ProtNLM"/>
    </source>
</evidence>
<dbReference type="AlphaFoldDB" id="A0A7W9IM43"/>
<dbReference type="RefSeq" id="WP_184540311.1">
    <property type="nucleotide sequence ID" value="NZ_JACHMP010000001.1"/>
</dbReference>
<keyword evidence="1" id="KW-0472">Membrane</keyword>
<reference evidence="2 3" key="1">
    <citation type="submission" date="2020-08" db="EMBL/GenBank/DDBJ databases">
        <title>Sequencing the genomes of 1000 actinobacteria strains.</title>
        <authorList>
            <person name="Klenk H.-P."/>
        </authorList>
    </citation>
    <scope>NUCLEOTIDE SEQUENCE [LARGE SCALE GENOMIC DNA]</scope>
    <source>
        <strain evidence="2 3">DSM 46887</strain>
    </source>
</reference>
<accession>A0A7W9IM43</accession>
<feature type="transmembrane region" description="Helical" evidence="1">
    <location>
        <begin position="12"/>
        <end position="31"/>
    </location>
</feature>
<gene>
    <name evidence="2" type="ORF">F4562_006322</name>
</gene>